<accession>A0A0F8VA49</accession>
<comment type="caution">
    <text evidence="2">The sequence shown here is derived from an EMBL/GenBank/DDBJ whole genome shotgun (WGS) entry which is preliminary data.</text>
</comment>
<evidence type="ECO:0000313" key="2">
    <source>
        <dbReference type="EMBL" id="KKK19916.1"/>
    </source>
</evidence>
<dbReference type="GO" id="GO:0008999">
    <property type="term" value="F:protein-N-terminal-alanine acetyltransferase activity"/>
    <property type="evidence" value="ECO:0007669"/>
    <property type="project" value="TreeGrafter"/>
</dbReference>
<dbReference type="SUPFAM" id="SSF55729">
    <property type="entry name" value="Acyl-CoA N-acyltransferases (Nat)"/>
    <property type="match status" value="1"/>
</dbReference>
<protein>
    <recommendedName>
        <fullName evidence="1">N-acetyltransferase domain-containing protein</fullName>
    </recommendedName>
</protein>
<organism evidence="2 3">
    <name type="scientific">Aspergillus ochraceoroseus</name>
    <dbReference type="NCBI Taxonomy" id="138278"/>
    <lineage>
        <taxon>Eukaryota</taxon>
        <taxon>Fungi</taxon>
        <taxon>Dikarya</taxon>
        <taxon>Ascomycota</taxon>
        <taxon>Pezizomycotina</taxon>
        <taxon>Eurotiomycetes</taxon>
        <taxon>Eurotiomycetidae</taxon>
        <taxon>Eurotiales</taxon>
        <taxon>Aspergillaceae</taxon>
        <taxon>Aspergillus</taxon>
        <taxon>Aspergillus subgen. Nidulantes</taxon>
    </lineage>
</organism>
<reference evidence="2 3" key="1">
    <citation type="submission" date="2015-02" db="EMBL/GenBank/DDBJ databases">
        <title>Draft Genome Sequences of Two Closely-Related Aflatoxigenic Aspergillus Species Obtained from the Cote d'Ivoire.</title>
        <authorList>
            <person name="Moore G.G."/>
            <person name="Beltz S.B."/>
            <person name="Mack B.M."/>
        </authorList>
    </citation>
    <scope>NUCLEOTIDE SEQUENCE [LARGE SCALE GENOMIC DNA]</scope>
    <source>
        <strain evidence="2 3">SRRC1432</strain>
    </source>
</reference>
<dbReference type="InterPro" id="IPR016181">
    <property type="entry name" value="Acyl_CoA_acyltransferase"/>
</dbReference>
<name>A0A0F8VA49_9EURO</name>
<dbReference type="Pfam" id="PF13302">
    <property type="entry name" value="Acetyltransf_3"/>
    <property type="match status" value="1"/>
</dbReference>
<dbReference type="InterPro" id="IPR000182">
    <property type="entry name" value="GNAT_dom"/>
</dbReference>
<dbReference type="AlphaFoldDB" id="A0A0F8VA49"/>
<proteinExistence type="predicted"/>
<keyword evidence="3" id="KW-1185">Reference proteome</keyword>
<dbReference type="EMBL" id="JYKN01001571">
    <property type="protein sequence ID" value="KKK19916.1"/>
    <property type="molecule type" value="Genomic_DNA"/>
</dbReference>
<feature type="domain" description="N-acetyltransferase" evidence="1">
    <location>
        <begin position="30"/>
        <end position="194"/>
    </location>
</feature>
<dbReference type="Proteomes" id="UP000034947">
    <property type="component" value="Unassembled WGS sequence"/>
</dbReference>
<dbReference type="Gene3D" id="3.40.630.30">
    <property type="match status" value="1"/>
</dbReference>
<dbReference type="InterPro" id="IPR051908">
    <property type="entry name" value="Ribosomal_N-acetyltransferase"/>
</dbReference>
<dbReference type="PANTHER" id="PTHR43441">
    <property type="entry name" value="RIBOSOMAL-PROTEIN-SERINE ACETYLTRANSFERASE"/>
    <property type="match status" value="1"/>
</dbReference>
<sequence length="243" mass="27641">METARPLGPIINLPPALLPSAKTVLSGRTILLEKLDLKHANDLFPLIGGDEPTHTSLWDYMGDGPFPSLHGFRDAIASKSASKDPFYLAAIDQREDAPSKGKAIGYLSLMRITPDQLAIEVGNVMFSPTLQRTTGATEAIYLLARHAFQDLGYRRLEWKCHALNAGSQRAARRLGFTFEGVFRHHMVVKGRNRDTTWFSLLRDEWEGGVKEAFEKWLNEENFDEHDKQKRSLQEFRERKKVDY</sequence>
<dbReference type="PROSITE" id="PS51186">
    <property type="entry name" value="GNAT"/>
    <property type="match status" value="1"/>
</dbReference>
<evidence type="ECO:0000313" key="3">
    <source>
        <dbReference type="Proteomes" id="UP000034947"/>
    </source>
</evidence>
<evidence type="ECO:0000259" key="1">
    <source>
        <dbReference type="PROSITE" id="PS51186"/>
    </source>
</evidence>
<gene>
    <name evidence="2" type="ORF">AOCH_002524</name>
</gene>
<dbReference type="GO" id="GO:1990189">
    <property type="term" value="F:protein N-terminal-serine acetyltransferase activity"/>
    <property type="evidence" value="ECO:0007669"/>
    <property type="project" value="TreeGrafter"/>
</dbReference>
<dbReference type="FunFam" id="3.40.630.30:FF:000047">
    <property type="entry name" value="Acetyltransferase, GNAT family"/>
    <property type="match status" value="1"/>
</dbReference>
<dbReference type="OrthoDB" id="41238at2759"/>
<dbReference type="PANTHER" id="PTHR43441:SF2">
    <property type="entry name" value="FAMILY ACETYLTRANSFERASE, PUTATIVE (AFU_ORTHOLOGUE AFUA_7G00850)-RELATED"/>
    <property type="match status" value="1"/>
</dbReference>